<dbReference type="AlphaFoldDB" id="A0A1S3J445"/>
<evidence type="ECO:0000256" key="1">
    <source>
        <dbReference type="ARBA" id="ARBA00004496"/>
    </source>
</evidence>
<comment type="subcellular location">
    <subcellularLocation>
        <location evidence="1">Cytoplasm</location>
    </subcellularLocation>
    <subcellularLocation>
        <location evidence="2">Membrane</location>
        <topology evidence="2">Single-pass type II membrane protein</topology>
    </subcellularLocation>
</comment>
<evidence type="ECO:0000313" key="18">
    <source>
        <dbReference type="RefSeq" id="XP_013405207.1"/>
    </source>
</evidence>
<evidence type="ECO:0000256" key="10">
    <source>
        <dbReference type="ARBA" id="ARBA00037942"/>
    </source>
</evidence>
<evidence type="ECO:0000256" key="6">
    <source>
        <dbReference type="ARBA" id="ARBA00022968"/>
    </source>
</evidence>
<gene>
    <name evidence="17 18 19" type="primary">LOC106170037</name>
</gene>
<keyword evidence="5" id="KW-0378">Hydrolase</keyword>
<evidence type="ECO:0000256" key="7">
    <source>
        <dbReference type="ARBA" id="ARBA00022989"/>
    </source>
</evidence>
<evidence type="ECO:0000256" key="12">
    <source>
        <dbReference type="ARBA" id="ARBA00073591"/>
    </source>
</evidence>
<keyword evidence="4 14" id="KW-0812">Transmembrane</keyword>
<keyword evidence="6" id="KW-0735">Signal-anchor</keyword>
<protein>
    <recommendedName>
        <fullName evidence="12">Protein ABHD14A</fullName>
    </recommendedName>
    <alternativeName>
        <fullName evidence="13">Alpha/beta hydrolase domain-containing protein 14A</fullName>
    </alternativeName>
</protein>
<evidence type="ECO:0000256" key="3">
    <source>
        <dbReference type="ARBA" id="ARBA00022490"/>
    </source>
</evidence>
<dbReference type="RefSeq" id="XP_013405208.1">
    <property type="nucleotide sequence ID" value="XM_013549754.1"/>
</dbReference>
<reference evidence="17 18" key="1">
    <citation type="submission" date="2025-04" db="UniProtKB">
        <authorList>
            <consortium name="RefSeq"/>
        </authorList>
    </citation>
    <scope>IDENTIFICATION</scope>
    <source>
        <tissue evidence="17 18">Gonads</tissue>
    </source>
</reference>
<evidence type="ECO:0000256" key="2">
    <source>
        <dbReference type="ARBA" id="ARBA00004606"/>
    </source>
</evidence>
<accession>A0A1S3J445</accession>
<evidence type="ECO:0000256" key="8">
    <source>
        <dbReference type="ARBA" id="ARBA00023136"/>
    </source>
</evidence>
<evidence type="ECO:0000259" key="15">
    <source>
        <dbReference type="Pfam" id="PF12697"/>
    </source>
</evidence>
<dbReference type="GeneID" id="106170037"/>
<dbReference type="GO" id="GO:0016787">
    <property type="term" value="F:hydrolase activity"/>
    <property type="evidence" value="ECO:0007669"/>
    <property type="project" value="UniProtKB-KW"/>
</dbReference>
<keyword evidence="7 14" id="KW-1133">Transmembrane helix</keyword>
<dbReference type="GO" id="GO:0016020">
    <property type="term" value="C:membrane"/>
    <property type="evidence" value="ECO:0007669"/>
    <property type="project" value="UniProtKB-SubCell"/>
</dbReference>
<keyword evidence="16" id="KW-1185">Reference proteome</keyword>
<dbReference type="InterPro" id="IPR029058">
    <property type="entry name" value="AB_hydrolase_fold"/>
</dbReference>
<dbReference type="Gene3D" id="3.40.50.1820">
    <property type="entry name" value="alpha/beta hydrolase"/>
    <property type="match status" value="1"/>
</dbReference>
<dbReference type="Proteomes" id="UP000085678">
    <property type="component" value="Unplaced"/>
</dbReference>
<dbReference type="OrthoDB" id="284184at2759"/>
<evidence type="ECO:0000256" key="13">
    <source>
        <dbReference type="ARBA" id="ARBA00079023"/>
    </source>
</evidence>
<comment type="similarity">
    <text evidence="10">Belongs to the AB hydrolase superfamily. ABHD14 family.</text>
</comment>
<dbReference type="PANTHER" id="PTHR46197:SF3">
    <property type="entry name" value="AB HYDROLASE-1 DOMAIN-CONTAINING PROTEIN"/>
    <property type="match status" value="1"/>
</dbReference>
<feature type="domain" description="AB hydrolase-1" evidence="15">
    <location>
        <begin position="99"/>
        <end position="175"/>
    </location>
</feature>
<evidence type="ECO:0000256" key="5">
    <source>
        <dbReference type="ARBA" id="ARBA00022801"/>
    </source>
</evidence>
<keyword evidence="9" id="KW-0325">Glycoprotein</keyword>
<dbReference type="FunFam" id="3.40.50.1820:FF:000093">
    <property type="entry name" value="protein ABHD14A isoform X1"/>
    <property type="match status" value="1"/>
</dbReference>
<evidence type="ECO:0000256" key="4">
    <source>
        <dbReference type="ARBA" id="ARBA00022692"/>
    </source>
</evidence>
<dbReference type="PANTHER" id="PTHR46197">
    <property type="entry name" value="PROTEIN ABHD14B-LIKE"/>
    <property type="match status" value="1"/>
</dbReference>
<evidence type="ECO:0000256" key="14">
    <source>
        <dbReference type="SAM" id="Phobius"/>
    </source>
</evidence>
<dbReference type="InterPro" id="IPR000073">
    <property type="entry name" value="AB_hydrolase_1"/>
</dbReference>
<keyword evidence="3" id="KW-0963">Cytoplasm</keyword>
<sequence length="274" mass="30727">MSRPKSGLLDMKFNRLVAICLLLTLALILYLYFGRSKKMVDPHATWKTGREFESVPQEALDKSRTVTVDTRTMTVRVGDKEAKVFYREAIPEGTAKLSVLFLHGMRFSSKDWNDIGTLQITAALGYRAVAVDLPGFGQSHKSEASSQAVPFMKALITELDLQRPVLVSPSMSGQFAIPYLMENPVKAQERLRGYIPVAPVNTGAFTHSEYHRVEVPTMIVYGSKDTSLGLTSLNDLRNIRNSAIFKIEDAGHPCYLDKPEKWHELLYNFLAAIE</sequence>
<evidence type="ECO:0000313" key="17">
    <source>
        <dbReference type="RefSeq" id="XP_013405206.1"/>
    </source>
</evidence>
<evidence type="ECO:0000313" key="16">
    <source>
        <dbReference type="Proteomes" id="UP000085678"/>
    </source>
</evidence>
<dbReference type="STRING" id="7574.A0A1S3J445"/>
<comment type="function">
    <text evidence="11">Possible role in granule neuron development.</text>
</comment>
<dbReference type="SUPFAM" id="SSF53474">
    <property type="entry name" value="alpha/beta-Hydrolases"/>
    <property type="match status" value="1"/>
</dbReference>
<organism evidence="16 18">
    <name type="scientific">Lingula anatina</name>
    <name type="common">Brachiopod</name>
    <name type="synonym">Lingula unguis</name>
    <dbReference type="NCBI Taxonomy" id="7574"/>
    <lineage>
        <taxon>Eukaryota</taxon>
        <taxon>Metazoa</taxon>
        <taxon>Spiralia</taxon>
        <taxon>Lophotrochozoa</taxon>
        <taxon>Brachiopoda</taxon>
        <taxon>Linguliformea</taxon>
        <taxon>Lingulata</taxon>
        <taxon>Lingulida</taxon>
        <taxon>Linguloidea</taxon>
        <taxon>Lingulidae</taxon>
        <taxon>Lingula</taxon>
    </lineage>
</organism>
<dbReference type="GO" id="GO:0005737">
    <property type="term" value="C:cytoplasm"/>
    <property type="evidence" value="ECO:0007669"/>
    <property type="project" value="UniProtKB-SubCell"/>
</dbReference>
<evidence type="ECO:0000256" key="9">
    <source>
        <dbReference type="ARBA" id="ARBA00023180"/>
    </source>
</evidence>
<evidence type="ECO:0000256" key="11">
    <source>
        <dbReference type="ARBA" id="ARBA00056841"/>
    </source>
</evidence>
<feature type="transmembrane region" description="Helical" evidence="14">
    <location>
        <begin position="13"/>
        <end position="33"/>
    </location>
</feature>
<evidence type="ECO:0000313" key="19">
    <source>
        <dbReference type="RefSeq" id="XP_013405208.1"/>
    </source>
</evidence>
<proteinExistence type="inferred from homology"/>
<dbReference type="Pfam" id="PF12697">
    <property type="entry name" value="Abhydrolase_6"/>
    <property type="match status" value="1"/>
</dbReference>
<dbReference type="RefSeq" id="XP_013405206.1">
    <property type="nucleotide sequence ID" value="XM_013549752.1"/>
</dbReference>
<dbReference type="KEGG" id="lak:106170037"/>
<dbReference type="RefSeq" id="XP_013405207.1">
    <property type="nucleotide sequence ID" value="XM_013549753.1"/>
</dbReference>
<name>A0A1S3J445_LINAN</name>
<keyword evidence="8 14" id="KW-0472">Membrane</keyword>